<dbReference type="OrthoDB" id="28455at2759"/>
<evidence type="ECO:0000256" key="1">
    <source>
        <dbReference type="ARBA" id="ARBA00004123"/>
    </source>
</evidence>
<accession>A0A9N9FDF2</accession>
<evidence type="ECO:0000256" key="6">
    <source>
        <dbReference type="SAM" id="MobiDB-lite"/>
    </source>
</evidence>
<organism evidence="7 8">
    <name type="scientific">Ambispora leptoticha</name>
    <dbReference type="NCBI Taxonomy" id="144679"/>
    <lineage>
        <taxon>Eukaryota</taxon>
        <taxon>Fungi</taxon>
        <taxon>Fungi incertae sedis</taxon>
        <taxon>Mucoromycota</taxon>
        <taxon>Glomeromycotina</taxon>
        <taxon>Glomeromycetes</taxon>
        <taxon>Archaeosporales</taxon>
        <taxon>Ambisporaceae</taxon>
        <taxon>Ambispora</taxon>
    </lineage>
</organism>
<reference evidence="7" key="1">
    <citation type="submission" date="2021-06" db="EMBL/GenBank/DDBJ databases">
        <authorList>
            <person name="Kallberg Y."/>
            <person name="Tangrot J."/>
            <person name="Rosling A."/>
        </authorList>
    </citation>
    <scope>NUCLEOTIDE SEQUENCE</scope>
    <source>
        <strain evidence="7">FL130A</strain>
    </source>
</reference>
<dbReference type="EMBL" id="CAJVPS010001140">
    <property type="protein sequence ID" value="CAG8525997.1"/>
    <property type="molecule type" value="Genomic_DNA"/>
</dbReference>
<evidence type="ECO:0000313" key="8">
    <source>
        <dbReference type="Proteomes" id="UP000789508"/>
    </source>
</evidence>
<comment type="similarity">
    <text evidence="2 5">Belongs to the RRS1 family.</text>
</comment>
<evidence type="ECO:0000256" key="4">
    <source>
        <dbReference type="ARBA" id="ARBA00023242"/>
    </source>
</evidence>
<comment type="function">
    <text evidence="5">Involved in ribosomal large subunit assembly.</text>
</comment>
<gene>
    <name evidence="7" type="ORF">ALEPTO_LOCUS4705</name>
</gene>
<comment type="caution">
    <text evidence="7">The sequence shown here is derived from an EMBL/GenBank/DDBJ whole genome shotgun (WGS) entry which is preliminary data.</text>
</comment>
<proteinExistence type="inferred from homology"/>
<sequence>MDVSTQLETQSSKYKLITVEKPIPLEFDLGLLAAYDTNTLDDQKLKSNNIDEYLKEYTRDGTQLLINEIFKLPLSVEDVGVFAELPDVTTVLPREKPIPKVKPLTRWEKFAKAKGIQKRKKDKLIYDEEKGEWVPRWGYKGANDDGANDWLIPVSNNDDPYEDLFAKRREAKKQRIEKNSSRHQRNLEEAAAQQNKNTNTIANSGIVTTTNQKSLRKAELNKQIAISKFATASIGKFDKPLEGEPKMKGVKRKFEPTIADLKKEKESNLSILKKVVGKGSKNDGDILNVRKASYIF</sequence>
<dbReference type="Pfam" id="PF04939">
    <property type="entry name" value="RRS1"/>
    <property type="match status" value="1"/>
</dbReference>
<evidence type="ECO:0000256" key="3">
    <source>
        <dbReference type="ARBA" id="ARBA00022517"/>
    </source>
</evidence>
<evidence type="ECO:0000256" key="5">
    <source>
        <dbReference type="RuleBase" id="RU364132"/>
    </source>
</evidence>
<evidence type="ECO:0000313" key="7">
    <source>
        <dbReference type="EMBL" id="CAG8525997.1"/>
    </source>
</evidence>
<name>A0A9N9FDF2_9GLOM</name>
<dbReference type="Proteomes" id="UP000789508">
    <property type="component" value="Unassembled WGS sequence"/>
</dbReference>
<dbReference type="GO" id="GO:0005634">
    <property type="term" value="C:nucleus"/>
    <property type="evidence" value="ECO:0007669"/>
    <property type="project" value="UniProtKB-SubCell"/>
</dbReference>
<protein>
    <recommendedName>
        <fullName evidence="5">Ribosome biogenesis regulatory protein</fullName>
    </recommendedName>
</protein>
<dbReference type="AlphaFoldDB" id="A0A9N9FDF2"/>
<keyword evidence="8" id="KW-1185">Reference proteome</keyword>
<comment type="subcellular location">
    <subcellularLocation>
        <location evidence="1 5">Nucleus</location>
    </subcellularLocation>
</comment>
<dbReference type="InterPro" id="IPR007023">
    <property type="entry name" value="Ribosom_reg"/>
</dbReference>
<feature type="region of interest" description="Disordered" evidence="6">
    <location>
        <begin position="174"/>
        <end position="200"/>
    </location>
</feature>
<feature type="compositionally biased region" description="Basic and acidic residues" evidence="6">
    <location>
        <begin position="174"/>
        <end position="188"/>
    </location>
</feature>
<keyword evidence="3 5" id="KW-0690">Ribosome biogenesis</keyword>
<evidence type="ECO:0000256" key="2">
    <source>
        <dbReference type="ARBA" id="ARBA00010077"/>
    </source>
</evidence>
<keyword evidence="4 5" id="KW-0539">Nucleus</keyword>
<dbReference type="GO" id="GO:0042254">
    <property type="term" value="P:ribosome biogenesis"/>
    <property type="evidence" value="ECO:0007669"/>
    <property type="project" value="UniProtKB-KW"/>
</dbReference>